<sequence length="60" mass="6390">MTDISHQTRPVEVARRKLGTTIALPEGADARAHARLLAVFDGDVARADRALLAVEGANQP</sequence>
<gene>
    <name evidence="1" type="ORF">TRM7615_02166</name>
</gene>
<accession>A0A2R8C8G8</accession>
<protein>
    <submittedName>
        <fullName evidence="1">Uncharacterized protein</fullName>
    </submittedName>
</protein>
<proteinExistence type="predicted"/>
<evidence type="ECO:0000313" key="1">
    <source>
        <dbReference type="EMBL" id="SPJ28663.1"/>
    </source>
</evidence>
<dbReference type="AlphaFoldDB" id="A0A2R8C8G8"/>
<reference evidence="2" key="1">
    <citation type="submission" date="2018-03" db="EMBL/GenBank/DDBJ databases">
        <authorList>
            <person name="Rodrigo-Torres L."/>
            <person name="Arahal R. D."/>
            <person name="Lucena T."/>
        </authorList>
    </citation>
    <scope>NUCLEOTIDE SEQUENCE [LARGE SCALE GENOMIC DNA]</scope>
    <source>
        <strain evidence="2">CECT 7615</strain>
    </source>
</reference>
<dbReference type="EMBL" id="ONZG01000005">
    <property type="protein sequence ID" value="SPJ28663.1"/>
    <property type="molecule type" value="Genomic_DNA"/>
</dbReference>
<keyword evidence="2" id="KW-1185">Reference proteome</keyword>
<dbReference type="Proteomes" id="UP000244898">
    <property type="component" value="Unassembled WGS sequence"/>
</dbReference>
<name>A0A2R8C8G8_9RHOB</name>
<evidence type="ECO:0000313" key="2">
    <source>
        <dbReference type="Proteomes" id="UP000244898"/>
    </source>
</evidence>
<organism evidence="1 2">
    <name type="scientific">Falsiruegeria mediterranea M17</name>
    <dbReference type="NCBI Taxonomy" id="1200281"/>
    <lineage>
        <taxon>Bacteria</taxon>
        <taxon>Pseudomonadati</taxon>
        <taxon>Pseudomonadota</taxon>
        <taxon>Alphaproteobacteria</taxon>
        <taxon>Rhodobacterales</taxon>
        <taxon>Roseobacteraceae</taxon>
        <taxon>Falsiruegeria</taxon>
    </lineage>
</organism>
<dbReference type="RefSeq" id="WP_108787330.1">
    <property type="nucleotide sequence ID" value="NZ_ONZG01000005.1"/>
</dbReference>